<dbReference type="OrthoDB" id="3222at2759"/>
<dbReference type="InterPro" id="IPR050363">
    <property type="entry name" value="MIP/Aquaporin"/>
</dbReference>
<comment type="subcellular location">
    <subcellularLocation>
        <location evidence="1">Membrane</location>
        <topology evidence="1">Multi-pass membrane protein</topology>
    </subcellularLocation>
</comment>
<dbReference type="VEuPathDB" id="FungiDB:HMPREF1541_08420"/>
<evidence type="ECO:0000313" key="10">
    <source>
        <dbReference type="Proteomes" id="UP000030752"/>
    </source>
</evidence>
<evidence type="ECO:0000256" key="7">
    <source>
        <dbReference type="SAM" id="MobiDB-lite"/>
    </source>
</evidence>
<dbReference type="GO" id="GO:0015250">
    <property type="term" value="F:water channel activity"/>
    <property type="evidence" value="ECO:0007669"/>
    <property type="project" value="TreeGrafter"/>
</dbReference>
<dbReference type="eggNOG" id="KOG0224">
    <property type="taxonomic scope" value="Eukaryota"/>
</dbReference>
<dbReference type="EMBL" id="KB822724">
    <property type="protein sequence ID" value="ETN37429.1"/>
    <property type="molecule type" value="Genomic_DNA"/>
</dbReference>
<gene>
    <name evidence="9" type="ORF">HMPREF1541_08420</name>
</gene>
<feature type="compositionally biased region" description="Basic and acidic residues" evidence="7">
    <location>
        <begin position="232"/>
        <end position="242"/>
    </location>
</feature>
<dbReference type="RefSeq" id="XP_008720961.1">
    <property type="nucleotide sequence ID" value="XM_008722739.1"/>
</dbReference>
<feature type="transmembrane region" description="Helical" evidence="8">
    <location>
        <begin position="491"/>
        <end position="514"/>
    </location>
</feature>
<keyword evidence="4 8" id="KW-0812">Transmembrane</keyword>
<dbReference type="FunCoup" id="W2RNY2">
    <property type="interactions" value="22"/>
</dbReference>
<keyword evidence="3" id="KW-0813">Transport</keyword>
<evidence type="ECO:0000256" key="2">
    <source>
        <dbReference type="ARBA" id="ARBA00006175"/>
    </source>
</evidence>
<dbReference type="GeneID" id="19975759"/>
<dbReference type="PANTHER" id="PTHR43829">
    <property type="entry name" value="AQUAPORIN OR AQUAGLYCEROPORIN RELATED"/>
    <property type="match status" value="1"/>
</dbReference>
<evidence type="ECO:0000256" key="6">
    <source>
        <dbReference type="ARBA" id="ARBA00023136"/>
    </source>
</evidence>
<evidence type="ECO:0000313" key="9">
    <source>
        <dbReference type="EMBL" id="ETN37429.1"/>
    </source>
</evidence>
<feature type="region of interest" description="Disordered" evidence="7">
    <location>
        <begin position="635"/>
        <end position="656"/>
    </location>
</feature>
<feature type="transmembrane region" description="Helical" evidence="8">
    <location>
        <begin position="526"/>
        <end position="544"/>
    </location>
</feature>
<feature type="compositionally biased region" description="Basic residues" evidence="7">
    <location>
        <begin position="139"/>
        <end position="150"/>
    </location>
</feature>
<dbReference type="Proteomes" id="UP000030752">
    <property type="component" value="Unassembled WGS sequence"/>
</dbReference>
<dbReference type="InParanoid" id="W2RNY2"/>
<name>W2RNY2_CYPE1</name>
<dbReference type="STRING" id="1220924.W2RNY2"/>
<evidence type="ECO:0008006" key="11">
    <source>
        <dbReference type="Google" id="ProtNLM"/>
    </source>
</evidence>
<feature type="transmembrane region" description="Helical" evidence="8">
    <location>
        <begin position="354"/>
        <end position="373"/>
    </location>
</feature>
<proteinExistence type="inferred from homology"/>
<keyword evidence="10" id="KW-1185">Reference proteome</keyword>
<feature type="compositionally biased region" description="Basic and acidic residues" evidence="7">
    <location>
        <begin position="158"/>
        <end position="175"/>
    </location>
</feature>
<sequence>MPPQDPMATNQGPDDDPDPDPDPDTTHRQPHEADPQRLQRTRTFSLAGPPTYEATQHCYRTDSYVQPEYRTYQERYEQERAPIWGLAAPLPRTVRPGMRPRRASDAQTLPGEVPTVNNVQDYMRHVQSNVSHQPSTARPLRRPSTRRPTYRRPSTTEPIREDSPPTYRPSEDHSEVQPTETAAAHTSQDASHLSRVDLLRTAAANAWQQHDDASAEHGETFNERTPGQVEQEISHHASHDFATDAPSRPALAPIQEVPRPSLVDKPEVEALRKQLQAQADFVPHRGRSIARAPTECDWEAPPHHPTPAQRFFSHLHRTHSRRSQSSSSARHDPFHHQEYLNTWSKYRYFLREPLSEFLACFVMMFLGFAANLMNKINQVSDPSVIRYGDFVSTNLTWGWACMAAIYIAGGVSGAHLSPVVTITLWLFRGFPRRLIWRYVVAQLLGCFLAALAVYALYRDAITTTATQAGVDAYEAIFATSSVFHTSPSAGVGSATIFCTQALMVALFTITVLALGDDRNAPPGAGMNAFIVGLFVFVIAAAFPYNTGASFNPFRDFGPRLVVSMVWARGDIWTVRACYWIWACWVAPMVGSLLGAAVYDICIFTGGESPVNYPGMGTAVFERTAEGWKQRVNALRGKGREADEEQGDLELKRKEGH</sequence>
<feature type="compositionally biased region" description="Polar residues" evidence="7">
    <location>
        <begin position="176"/>
        <end position="191"/>
    </location>
</feature>
<feature type="region of interest" description="Disordered" evidence="7">
    <location>
        <begin position="207"/>
        <end position="246"/>
    </location>
</feature>
<feature type="compositionally biased region" description="Basic and acidic residues" evidence="7">
    <location>
        <begin position="209"/>
        <end position="222"/>
    </location>
</feature>
<dbReference type="GO" id="GO:0015254">
    <property type="term" value="F:glycerol channel activity"/>
    <property type="evidence" value="ECO:0007669"/>
    <property type="project" value="TreeGrafter"/>
</dbReference>
<keyword evidence="6 8" id="KW-0472">Membrane</keyword>
<accession>W2RNY2</accession>
<comment type="similarity">
    <text evidence="2">Belongs to the MIP/aquaporin (TC 1.A.8) family.</text>
</comment>
<dbReference type="InterPro" id="IPR023271">
    <property type="entry name" value="Aquaporin-like"/>
</dbReference>
<dbReference type="SUPFAM" id="SSF81338">
    <property type="entry name" value="Aquaporin-like"/>
    <property type="match status" value="1"/>
</dbReference>
<evidence type="ECO:0000256" key="4">
    <source>
        <dbReference type="ARBA" id="ARBA00022692"/>
    </source>
</evidence>
<dbReference type="CDD" id="cd00333">
    <property type="entry name" value="MIP"/>
    <property type="match status" value="1"/>
</dbReference>
<dbReference type="Gene3D" id="1.20.1080.10">
    <property type="entry name" value="Glycerol uptake facilitator protein"/>
    <property type="match status" value="1"/>
</dbReference>
<dbReference type="PANTHER" id="PTHR43829:SF24">
    <property type="entry name" value="MIP AQUAPORIN (EUROFUNG)"/>
    <property type="match status" value="1"/>
</dbReference>
<dbReference type="AlphaFoldDB" id="W2RNY2"/>
<dbReference type="HOGENOM" id="CLU_020019_2_1_1"/>
<reference evidence="9 10" key="1">
    <citation type="submission" date="2013-03" db="EMBL/GenBank/DDBJ databases">
        <title>The Genome Sequence of Phialophora europaea CBS 101466.</title>
        <authorList>
            <consortium name="The Broad Institute Genomics Platform"/>
            <person name="Cuomo C."/>
            <person name="de Hoog S."/>
            <person name="Gorbushina A."/>
            <person name="Walker B."/>
            <person name="Young S.K."/>
            <person name="Zeng Q."/>
            <person name="Gargeya S."/>
            <person name="Fitzgerald M."/>
            <person name="Haas B."/>
            <person name="Abouelleil A."/>
            <person name="Allen A.W."/>
            <person name="Alvarado L."/>
            <person name="Arachchi H.M."/>
            <person name="Berlin A.M."/>
            <person name="Chapman S.B."/>
            <person name="Gainer-Dewar J."/>
            <person name="Goldberg J."/>
            <person name="Griggs A."/>
            <person name="Gujja S."/>
            <person name="Hansen M."/>
            <person name="Howarth C."/>
            <person name="Imamovic A."/>
            <person name="Ireland A."/>
            <person name="Larimer J."/>
            <person name="McCowan C."/>
            <person name="Murphy C."/>
            <person name="Pearson M."/>
            <person name="Poon T.W."/>
            <person name="Priest M."/>
            <person name="Roberts A."/>
            <person name="Saif S."/>
            <person name="Shea T."/>
            <person name="Sisk P."/>
            <person name="Sykes S."/>
            <person name="Wortman J."/>
            <person name="Nusbaum C."/>
            <person name="Birren B."/>
        </authorList>
    </citation>
    <scope>NUCLEOTIDE SEQUENCE [LARGE SCALE GENOMIC DNA]</scope>
    <source>
        <strain evidence="9 10">CBS 101466</strain>
    </source>
</reference>
<feature type="compositionally biased region" description="Basic and acidic residues" evidence="7">
    <location>
        <begin position="24"/>
        <end position="37"/>
    </location>
</feature>
<evidence type="ECO:0000256" key="3">
    <source>
        <dbReference type="ARBA" id="ARBA00022448"/>
    </source>
</evidence>
<evidence type="ECO:0000256" key="8">
    <source>
        <dbReference type="SAM" id="Phobius"/>
    </source>
</evidence>
<feature type="transmembrane region" description="Helical" evidence="8">
    <location>
        <begin position="397"/>
        <end position="427"/>
    </location>
</feature>
<organism evidence="9 10">
    <name type="scientific">Cyphellophora europaea (strain CBS 101466)</name>
    <name type="common">Phialophora europaea</name>
    <dbReference type="NCBI Taxonomy" id="1220924"/>
    <lineage>
        <taxon>Eukaryota</taxon>
        <taxon>Fungi</taxon>
        <taxon>Dikarya</taxon>
        <taxon>Ascomycota</taxon>
        <taxon>Pezizomycotina</taxon>
        <taxon>Eurotiomycetes</taxon>
        <taxon>Chaetothyriomycetidae</taxon>
        <taxon>Chaetothyriales</taxon>
        <taxon>Cyphellophoraceae</taxon>
        <taxon>Cyphellophora</taxon>
    </lineage>
</organism>
<keyword evidence="5 8" id="KW-1133">Transmembrane helix</keyword>
<feature type="transmembrane region" description="Helical" evidence="8">
    <location>
        <begin position="578"/>
        <end position="598"/>
    </location>
</feature>
<evidence type="ECO:0000256" key="1">
    <source>
        <dbReference type="ARBA" id="ARBA00004141"/>
    </source>
</evidence>
<protein>
    <recommendedName>
        <fullName evidence="11">Aquaporin</fullName>
    </recommendedName>
</protein>
<dbReference type="InterPro" id="IPR000425">
    <property type="entry name" value="MIP"/>
</dbReference>
<feature type="compositionally biased region" description="Acidic residues" evidence="7">
    <location>
        <begin position="13"/>
        <end position="23"/>
    </location>
</feature>
<dbReference type="GO" id="GO:0005886">
    <property type="term" value="C:plasma membrane"/>
    <property type="evidence" value="ECO:0007669"/>
    <property type="project" value="TreeGrafter"/>
</dbReference>
<feature type="region of interest" description="Disordered" evidence="7">
    <location>
        <begin position="1"/>
        <end position="55"/>
    </location>
</feature>
<feature type="transmembrane region" description="Helical" evidence="8">
    <location>
        <begin position="434"/>
        <end position="457"/>
    </location>
</feature>
<feature type="region of interest" description="Disordered" evidence="7">
    <location>
        <begin position="90"/>
        <end position="113"/>
    </location>
</feature>
<dbReference type="PRINTS" id="PR00783">
    <property type="entry name" value="MINTRINSICP"/>
</dbReference>
<dbReference type="Pfam" id="PF00230">
    <property type="entry name" value="MIP"/>
    <property type="match status" value="1"/>
</dbReference>
<evidence type="ECO:0000256" key="5">
    <source>
        <dbReference type="ARBA" id="ARBA00022989"/>
    </source>
</evidence>
<feature type="region of interest" description="Disordered" evidence="7">
    <location>
        <begin position="127"/>
        <end position="193"/>
    </location>
</feature>